<accession>A0A9J7N459</accession>
<dbReference type="OMA" id="RRITIRI"/>
<reference evidence="3" key="2">
    <citation type="submission" date="2025-08" db="UniProtKB">
        <authorList>
            <consortium name="RefSeq"/>
        </authorList>
    </citation>
    <scope>IDENTIFICATION</scope>
    <source>
        <strain evidence="3">S238N-H82</strain>
        <tissue evidence="3">Testes</tissue>
    </source>
</reference>
<dbReference type="AlphaFoldDB" id="A0A9J7N459"/>
<dbReference type="SUPFAM" id="SSF56219">
    <property type="entry name" value="DNase I-like"/>
    <property type="match status" value="1"/>
</dbReference>
<feature type="domain" description="Endonuclease/exonuclease/phosphatase" evidence="1">
    <location>
        <begin position="9"/>
        <end position="203"/>
    </location>
</feature>
<proteinExistence type="predicted"/>
<protein>
    <submittedName>
        <fullName evidence="3">Uncharacterized protein LOC118424344</fullName>
    </submittedName>
</protein>
<dbReference type="Pfam" id="PF03372">
    <property type="entry name" value="Exo_endo_phos"/>
    <property type="match status" value="1"/>
</dbReference>
<dbReference type="OrthoDB" id="10037236at2759"/>
<evidence type="ECO:0000313" key="2">
    <source>
        <dbReference type="Proteomes" id="UP000001554"/>
    </source>
</evidence>
<dbReference type="PANTHER" id="PTHR47510:SF3">
    <property type="entry name" value="ENDO_EXONUCLEASE_PHOSPHATASE DOMAIN-CONTAINING PROTEIN"/>
    <property type="match status" value="1"/>
</dbReference>
<dbReference type="GeneID" id="118424344"/>
<dbReference type="RefSeq" id="XP_035688786.1">
    <property type="nucleotide sequence ID" value="XM_035832893.1"/>
</dbReference>
<name>A0A9J7N459_BRAFL</name>
<dbReference type="PANTHER" id="PTHR47510">
    <property type="entry name" value="REVERSE TRANSCRIPTASE DOMAIN-CONTAINING PROTEIN"/>
    <property type="match status" value="1"/>
</dbReference>
<keyword evidence="2" id="KW-1185">Reference proteome</keyword>
<dbReference type="Gene3D" id="3.60.10.10">
    <property type="entry name" value="Endonuclease/exonuclease/phosphatase"/>
    <property type="match status" value="1"/>
</dbReference>
<gene>
    <name evidence="3" type="primary">LOC118424344</name>
</gene>
<evidence type="ECO:0000313" key="3">
    <source>
        <dbReference type="RefSeq" id="XP_035688786.1"/>
    </source>
</evidence>
<organism evidence="2 3">
    <name type="scientific">Branchiostoma floridae</name>
    <name type="common">Florida lancelet</name>
    <name type="synonym">Amphioxus</name>
    <dbReference type="NCBI Taxonomy" id="7739"/>
    <lineage>
        <taxon>Eukaryota</taxon>
        <taxon>Metazoa</taxon>
        <taxon>Chordata</taxon>
        <taxon>Cephalochordata</taxon>
        <taxon>Leptocardii</taxon>
        <taxon>Amphioxiformes</taxon>
        <taxon>Branchiostomatidae</taxon>
        <taxon>Branchiostoma</taxon>
    </lineage>
</organism>
<dbReference type="InterPro" id="IPR005135">
    <property type="entry name" value="Endo/exonuclease/phosphatase"/>
</dbReference>
<reference evidence="2" key="1">
    <citation type="journal article" date="2020" name="Nat. Ecol. Evol.">
        <title>Deeply conserved synteny resolves early events in vertebrate evolution.</title>
        <authorList>
            <person name="Simakov O."/>
            <person name="Marletaz F."/>
            <person name="Yue J.X."/>
            <person name="O'Connell B."/>
            <person name="Jenkins J."/>
            <person name="Brandt A."/>
            <person name="Calef R."/>
            <person name="Tung C.H."/>
            <person name="Huang T.K."/>
            <person name="Schmutz J."/>
            <person name="Satoh N."/>
            <person name="Yu J.K."/>
            <person name="Putnam N.H."/>
            <person name="Green R.E."/>
            <person name="Rokhsar D.S."/>
        </authorList>
    </citation>
    <scope>NUCLEOTIDE SEQUENCE [LARGE SCALE GENOMIC DNA]</scope>
    <source>
        <strain evidence="2">S238N-H82</strain>
    </source>
</reference>
<sequence>MPKILLTNARSLTNKLDELNIVLTSNKIDVSVVTETWFSADLPLEASCIEGYSQIRKDRTERRGGGVAIYIKNDIASRPLDLVVPEELECAWVHLRPKRLPREVSSLALCAVYSPPASPHEGVLLEHLSESIDLLRNSHPDIGLVILGDFNRLDISDLCCFSSLQQVVEAPTRGEAVLDLILTNVSSFYESPVTAPPIGRSDHVCVIMPGKHRQTSNTVHKKVVRPMRDSDSRAFGSWITTHSWDEVLLATSAESKCDAFYSTLKCAVDKYFPTKVVRLHCRDKPWVTPCIKALIEKRQKAFHKGNTSAWKRYRNRVIREISTAKRNHYRDKVEHLKTADPKEWYRNIKDMTGIRRDQGNQILGVDNTNPKEAANAINTYLAAASQQFPPLSLDELPSFLPACSPPPVVTVWDMYHQLRKVKVGKAAGVDNISPRLVREFAFELSSPMTDIFNTSLAEGSVPSIWKKANVVPVPKENPPRLDKLRPISLTSIFAKICEGGQTSVTPVECTNRPRQPSQLD</sequence>
<dbReference type="KEGG" id="bfo:118424344"/>
<dbReference type="Proteomes" id="UP000001554">
    <property type="component" value="Chromosome 10"/>
</dbReference>
<dbReference type="GO" id="GO:0003824">
    <property type="term" value="F:catalytic activity"/>
    <property type="evidence" value="ECO:0007669"/>
    <property type="project" value="InterPro"/>
</dbReference>
<evidence type="ECO:0000259" key="1">
    <source>
        <dbReference type="Pfam" id="PF03372"/>
    </source>
</evidence>
<dbReference type="InterPro" id="IPR036691">
    <property type="entry name" value="Endo/exonu/phosph_ase_sf"/>
</dbReference>